<protein>
    <submittedName>
        <fullName evidence="1">Uncharacterized protein</fullName>
    </submittedName>
</protein>
<gene>
    <name evidence="1" type="ORF">CYNAS_LOCUS12685</name>
</gene>
<reference evidence="1" key="1">
    <citation type="submission" date="2023-07" db="EMBL/GenBank/DDBJ databases">
        <authorList>
            <consortium name="CYATHOMIX"/>
        </authorList>
    </citation>
    <scope>NUCLEOTIDE SEQUENCE</scope>
    <source>
        <strain evidence="1">N/A</strain>
    </source>
</reference>
<keyword evidence="2" id="KW-1185">Reference proteome</keyword>
<dbReference type="AlphaFoldDB" id="A0AA36GYY6"/>
<evidence type="ECO:0000313" key="2">
    <source>
        <dbReference type="Proteomes" id="UP001176961"/>
    </source>
</evidence>
<organism evidence="1 2">
    <name type="scientific">Cylicocyclus nassatus</name>
    <name type="common">Nematode worm</name>
    <dbReference type="NCBI Taxonomy" id="53992"/>
    <lineage>
        <taxon>Eukaryota</taxon>
        <taxon>Metazoa</taxon>
        <taxon>Ecdysozoa</taxon>
        <taxon>Nematoda</taxon>
        <taxon>Chromadorea</taxon>
        <taxon>Rhabditida</taxon>
        <taxon>Rhabditina</taxon>
        <taxon>Rhabditomorpha</taxon>
        <taxon>Strongyloidea</taxon>
        <taxon>Strongylidae</taxon>
        <taxon>Cylicocyclus</taxon>
    </lineage>
</organism>
<accession>A0AA36GYY6</accession>
<sequence>MANVKQSKEEIMNELMGTDTDKNIEEVRNGAEISIMLPLPPEASSEIEKFEVIIINGKATQIRLGEPVAVSWPVYEALKNGRYHDTNNDIIDLPDYQPAIEGYINEGYDILAYEYDGLHLDEVRSGETVAAYPTMEATNDEPNIPEWMHSAIADYATYMMYRNGNAIKQNRGIPYYQKFLEVKSKAAFANRNKKRKLKNLYVEAFY</sequence>
<dbReference type="Proteomes" id="UP001176961">
    <property type="component" value="Unassembled WGS sequence"/>
</dbReference>
<name>A0AA36GYY6_CYLNA</name>
<comment type="caution">
    <text evidence="1">The sequence shown here is derived from an EMBL/GenBank/DDBJ whole genome shotgun (WGS) entry which is preliminary data.</text>
</comment>
<evidence type="ECO:0000313" key="1">
    <source>
        <dbReference type="EMBL" id="CAJ0600702.1"/>
    </source>
</evidence>
<dbReference type="EMBL" id="CATQJL010000248">
    <property type="protein sequence ID" value="CAJ0600702.1"/>
    <property type="molecule type" value="Genomic_DNA"/>
</dbReference>
<proteinExistence type="predicted"/>